<dbReference type="EMBL" id="GQ923581">
    <property type="protein sequence ID" value="ADI40455.1"/>
    <property type="molecule type" value="Genomic_DNA"/>
</dbReference>
<sequence>MFGAVHSKISPATAALYGYQQTQWLSELIWLQSGSAHENLQFSKRGDGTTTNDPVSGDIKCVKEHGGMIVMTYDDSIDQLVPKCKCTARQVWQGPSCETPNPMYCNGGGANAIPVWENGQWQCKQQGSNSETPPETPVVLNMHNKQIFVYGDNKRQRLELLY</sequence>
<evidence type="ECO:0000313" key="1">
    <source>
        <dbReference type="EMBL" id="ADI40455.1"/>
    </source>
</evidence>
<reference evidence="1" key="1">
    <citation type="journal article" date="2010" name="PLoS Pathog.">
        <title>Analysis of virion structural components reveals vestiges of the ancestral ichnovirus genome.</title>
        <authorList>
            <person name="Volkoff A.-N."/>
            <person name="Jouan V."/>
            <person name="Urbach S."/>
            <person name="Samain S."/>
            <person name="Bergoin M."/>
            <person name="Wincker P."/>
            <person name="Demettre E."/>
            <person name="Cousserans F."/>
            <person name="Provost B."/>
            <person name="Coulibaly F."/>
            <person name="Legeai F."/>
            <person name="Beliveau C."/>
            <person name="Cusson M."/>
            <person name="Gyapay G."/>
            <person name="Drezen J.-M."/>
        </authorList>
    </citation>
    <scope>NUCLEOTIDE SEQUENCE</scope>
</reference>
<protein>
    <submittedName>
        <fullName evidence="1">Uncharacterized protein U3</fullName>
    </submittedName>
</protein>
<proteinExistence type="predicted"/>
<dbReference type="AlphaFoldDB" id="D7P5M1"/>
<organism evidence="1">
    <name type="scientific">Hyposoter didymator</name>
    <name type="common">Parasitoid wasp</name>
    <name type="synonym">Ichneumon didymator</name>
    <dbReference type="NCBI Taxonomy" id="260305"/>
    <lineage>
        <taxon>Eukaryota</taxon>
        <taxon>Metazoa</taxon>
        <taxon>Ecdysozoa</taxon>
        <taxon>Arthropoda</taxon>
        <taxon>Hexapoda</taxon>
        <taxon>Insecta</taxon>
        <taxon>Pterygota</taxon>
        <taxon>Neoptera</taxon>
        <taxon>Endopterygota</taxon>
        <taxon>Hymenoptera</taxon>
        <taxon>Apocrita</taxon>
        <taxon>Ichneumonoidea</taxon>
        <taxon>Ichneumonidae</taxon>
        <taxon>Campopleginae</taxon>
        <taxon>Dusona group</taxon>
        <taxon>Hyposoter</taxon>
    </lineage>
</organism>
<gene>
    <name evidence="1" type="primary">U3</name>
</gene>
<accession>D7P5M1</accession>
<name>D7P5M1_HYPDD</name>